<dbReference type="PANTHER" id="PTHR30606:SF10">
    <property type="entry name" value="PHOSPHATIDYLINOSITOL MANNOSIDE ACYLTRANSFERASE"/>
    <property type="match status" value="1"/>
</dbReference>
<evidence type="ECO:0000256" key="3">
    <source>
        <dbReference type="ARBA" id="ARBA00022519"/>
    </source>
</evidence>
<dbReference type="GO" id="GO:0009247">
    <property type="term" value="P:glycolipid biosynthetic process"/>
    <property type="evidence" value="ECO:0007669"/>
    <property type="project" value="UniProtKB-ARBA"/>
</dbReference>
<keyword evidence="8" id="KW-1133">Transmembrane helix</keyword>
<keyword evidence="8" id="KW-0812">Transmembrane</keyword>
<evidence type="ECO:0000256" key="6">
    <source>
        <dbReference type="ARBA" id="ARBA00023315"/>
    </source>
</evidence>
<keyword evidence="3" id="KW-0997">Cell inner membrane</keyword>
<evidence type="ECO:0000313" key="9">
    <source>
        <dbReference type="EMBL" id="HGU47572.1"/>
    </source>
</evidence>
<keyword evidence="5 8" id="KW-0472">Membrane</keyword>
<organism evidence="9">
    <name type="scientific">candidate division WOR-3 bacterium</name>
    <dbReference type="NCBI Taxonomy" id="2052148"/>
    <lineage>
        <taxon>Bacteria</taxon>
        <taxon>Bacteria division WOR-3</taxon>
    </lineage>
</organism>
<dbReference type="CDD" id="cd07984">
    <property type="entry name" value="LPLAT_LABLAT-like"/>
    <property type="match status" value="1"/>
</dbReference>
<evidence type="ECO:0000256" key="1">
    <source>
        <dbReference type="ARBA" id="ARBA00004533"/>
    </source>
</evidence>
<name>A0A7C4WAL4_UNCW3</name>
<accession>A0A7C4WAL4</accession>
<dbReference type="PANTHER" id="PTHR30606">
    <property type="entry name" value="LIPID A BIOSYNTHESIS LAUROYL ACYLTRANSFERASE"/>
    <property type="match status" value="1"/>
</dbReference>
<gene>
    <name evidence="9" type="ORF">ENT60_03275</name>
</gene>
<feature type="transmembrane region" description="Helical" evidence="8">
    <location>
        <begin position="12"/>
        <end position="39"/>
    </location>
</feature>
<evidence type="ECO:0000256" key="7">
    <source>
        <dbReference type="SAM" id="Coils"/>
    </source>
</evidence>
<keyword evidence="2" id="KW-1003">Cell membrane</keyword>
<reference evidence="9" key="1">
    <citation type="journal article" date="2020" name="mSystems">
        <title>Genome- and Community-Level Interaction Insights into Carbon Utilization and Element Cycling Functions of Hydrothermarchaeota in Hydrothermal Sediment.</title>
        <authorList>
            <person name="Zhou Z."/>
            <person name="Liu Y."/>
            <person name="Xu W."/>
            <person name="Pan J."/>
            <person name="Luo Z.H."/>
            <person name="Li M."/>
        </authorList>
    </citation>
    <scope>NUCLEOTIDE SEQUENCE [LARGE SCALE GENOMIC DNA]</scope>
    <source>
        <strain evidence="9">SpSt-594</strain>
    </source>
</reference>
<evidence type="ECO:0000256" key="8">
    <source>
        <dbReference type="SAM" id="Phobius"/>
    </source>
</evidence>
<dbReference type="GO" id="GO:0016746">
    <property type="term" value="F:acyltransferase activity"/>
    <property type="evidence" value="ECO:0007669"/>
    <property type="project" value="UniProtKB-KW"/>
</dbReference>
<dbReference type="AlphaFoldDB" id="A0A7C4WAL4"/>
<keyword evidence="7" id="KW-0175">Coiled coil</keyword>
<evidence type="ECO:0000256" key="4">
    <source>
        <dbReference type="ARBA" id="ARBA00022679"/>
    </source>
</evidence>
<keyword evidence="4" id="KW-0808">Transferase</keyword>
<dbReference type="Pfam" id="PF03279">
    <property type="entry name" value="Lip_A_acyltrans"/>
    <property type="match status" value="1"/>
</dbReference>
<feature type="coiled-coil region" evidence="7">
    <location>
        <begin position="245"/>
        <end position="272"/>
    </location>
</feature>
<evidence type="ECO:0008006" key="10">
    <source>
        <dbReference type="Google" id="ProtNLM"/>
    </source>
</evidence>
<keyword evidence="6" id="KW-0012">Acyltransferase</keyword>
<evidence type="ECO:0000256" key="5">
    <source>
        <dbReference type="ARBA" id="ARBA00023136"/>
    </source>
</evidence>
<dbReference type="GO" id="GO:0005886">
    <property type="term" value="C:plasma membrane"/>
    <property type="evidence" value="ECO:0007669"/>
    <property type="project" value="UniProtKB-SubCell"/>
</dbReference>
<protein>
    <recommendedName>
        <fullName evidence="10">Lipid A biosynthesis acyltransferase</fullName>
    </recommendedName>
</protein>
<dbReference type="InterPro" id="IPR004960">
    <property type="entry name" value="LipA_acyltrans"/>
</dbReference>
<proteinExistence type="predicted"/>
<evidence type="ECO:0000256" key="2">
    <source>
        <dbReference type="ARBA" id="ARBA00022475"/>
    </source>
</evidence>
<comment type="caution">
    <text evidence="9">The sequence shown here is derived from an EMBL/GenBank/DDBJ whole genome shotgun (WGS) entry which is preliminary data.</text>
</comment>
<sequence>MPLTQLFKKYLMYLGILMGTFLPRWFCLILAKIIGYSCFRLMKNQRRRMMNNYFHIFGKEIGERKARELTKKLFINLAICIADFLKSPSYKDRHFFSLIENRVSADFFRDAKTKKLILATLHLGNWELGGITLSRMGLNFSCLIEVLPFGMSNVFNWLRKKNYLKPIPYNSTKEIINSLKNGYNLAILSDRSLNRQGLLLPLGKGKRIFPKGSAYLAQKYKIPLYFGYFVLKEKDKKYLMMDEKIKTEYSENEDFEKEVERLTRIIAQKIEKAIIKYPTQWFVFQSDFINEED</sequence>
<comment type="subcellular location">
    <subcellularLocation>
        <location evidence="1">Cell inner membrane</location>
    </subcellularLocation>
</comment>
<dbReference type="EMBL" id="DSZH01000156">
    <property type="protein sequence ID" value="HGU47572.1"/>
    <property type="molecule type" value="Genomic_DNA"/>
</dbReference>